<evidence type="ECO:0000313" key="8">
    <source>
        <dbReference type="EMBL" id="MBI1756300.1"/>
    </source>
</evidence>
<evidence type="ECO:0000313" key="9">
    <source>
        <dbReference type="Proteomes" id="UP000727962"/>
    </source>
</evidence>
<feature type="transmembrane region" description="Helical" evidence="6">
    <location>
        <begin position="7"/>
        <end position="30"/>
    </location>
</feature>
<keyword evidence="4 6" id="KW-1133">Transmembrane helix</keyword>
<feature type="domain" description="EamA" evidence="7">
    <location>
        <begin position="11"/>
        <end position="140"/>
    </location>
</feature>
<dbReference type="SUPFAM" id="SSF103481">
    <property type="entry name" value="Multidrug resistance efflux transporter EmrE"/>
    <property type="match status" value="2"/>
</dbReference>
<sequence>MASRPRFLPYLAFTVTAGIWGSTFLVIRISNEAMPPVWAASMRLLLAGCILSAVLLVSRQPFPKGEAFKAAVAYGACTMGINFSLLYWGETRLPSGLAAVLYATSPISAALLARAFGLEQLTPRKLIAAVLAVIGVAVIFWHEMQTGLPAWPILAVLGAAIFGVLGAILLKRGPKQSAIGSNAIGAFVGAPLAFLASTAFGEAHAIPSTAAQIMPLLYLTIAGSVGAFVIFAWLLGRWQTSSVAFLGAVVPVIAVILGAVVKQEHLSGWSLIGGVIVLVATLTAILGEKNGH</sequence>
<comment type="caution">
    <text evidence="8">The sequence shown here is derived from an EMBL/GenBank/DDBJ whole genome shotgun (WGS) entry which is preliminary data.</text>
</comment>
<evidence type="ECO:0000256" key="2">
    <source>
        <dbReference type="ARBA" id="ARBA00007362"/>
    </source>
</evidence>
<comment type="subcellular location">
    <subcellularLocation>
        <location evidence="1">Membrane</location>
        <topology evidence="1">Multi-pass membrane protein</topology>
    </subcellularLocation>
</comment>
<feature type="domain" description="EamA" evidence="7">
    <location>
        <begin position="152"/>
        <end position="283"/>
    </location>
</feature>
<gene>
    <name evidence="8" type="ORF">HYR64_04240</name>
</gene>
<feature type="transmembrane region" description="Helical" evidence="6">
    <location>
        <begin position="182"/>
        <end position="201"/>
    </location>
</feature>
<feature type="transmembrane region" description="Helical" evidence="6">
    <location>
        <begin position="70"/>
        <end position="89"/>
    </location>
</feature>
<dbReference type="PANTHER" id="PTHR32322:SF2">
    <property type="entry name" value="EAMA DOMAIN-CONTAINING PROTEIN"/>
    <property type="match status" value="1"/>
</dbReference>
<evidence type="ECO:0000256" key="1">
    <source>
        <dbReference type="ARBA" id="ARBA00004141"/>
    </source>
</evidence>
<dbReference type="AlphaFoldDB" id="A0A931PVI1"/>
<reference evidence="8" key="1">
    <citation type="submission" date="2020-07" db="EMBL/GenBank/DDBJ databases">
        <title>Huge and variable diversity of episymbiotic CPR bacteria and DPANN archaea in groundwater ecosystems.</title>
        <authorList>
            <person name="He C.Y."/>
            <person name="Keren R."/>
            <person name="Whittaker M."/>
            <person name="Farag I.F."/>
            <person name="Doudna J."/>
            <person name="Cate J.H.D."/>
            <person name="Banfield J.F."/>
        </authorList>
    </citation>
    <scope>NUCLEOTIDE SEQUENCE</scope>
    <source>
        <strain evidence="8">NC_groundwater_17_Pr7_B-0.1um_64_12</strain>
    </source>
</reference>
<dbReference type="Proteomes" id="UP000727962">
    <property type="component" value="Unassembled WGS sequence"/>
</dbReference>
<feature type="transmembrane region" description="Helical" evidence="6">
    <location>
        <begin position="267"/>
        <end position="287"/>
    </location>
</feature>
<dbReference type="EMBL" id="JACOSL010000027">
    <property type="protein sequence ID" value="MBI1756300.1"/>
    <property type="molecule type" value="Genomic_DNA"/>
</dbReference>
<feature type="transmembrane region" description="Helical" evidence="6">
    <location>
        <begin position="36"/>
        <end position="58"/>
    </location>
</feature>
<accession>A0A931PVI1</accession>
<dbReference type="PANTHER" id="PTHR32322">
    <property type="entry name" value="INNER MEMBRANE TRANSPORTER"/>
    <property type="match status" value="1"/>
</dbReference>
<feature type="transmembrane region" description="Helical" evidence="6">
    <location>
        <begin position="243"/>
        <end position="261"/>
    </location>
</feature>
<evidence type="ECO:0000256" key="5">
    <source>
        <dbReference type="ARBA" id="ARBA00023136"/>
    </source>
</evidence>
<proteinExistence type="inferred from homology"/>
<dbReference type="GO" id="GO:0016020">
    <property type="term" value="C:membrane"/>
    <property type="evidence" value="ECO:0007669"/>
    <property type="project" value="UniProtKB-SubCell"/>
</dbReference>
<dbReference type="InterPro" id="IPR050638">
    <property type="entry name" value="AA-Vitamin_Transporters"/>
</dbReference>
<keyword evidence="3 6" id="KW-0812">Transmembrane</keyword>
<evidence type="ECO:0000256" key="3">
    <source>
        <dbReference type="ARBA" id="ARBA00022692"/>
    </source>
</evidence>
<dbReference type="InterPro" id="IPR000620">
    <property type="entry name" value="EamA_dom"/>
</dbReference>
<feature type="transmembrane region" description="Helical" evidence="6">
    <location>
        <begin position="95"/>
        <end position="114"/>
    </location>
</feature>
<evidence type="ECO:0000256" key="4">
    <source>
        <dbReference type="ARBA" id="ARBA00022989"/>
    </source>
</evidence>
<feature type="transmembrane region" description="Helical" evidence="6">
    <location>
        <begin position="213"/>
        <end position="236"/>
    </location>
</feature>
<keyword evidence="5 6" id="KW-0472">Membrane</keyword>
<protein>
    <submittedName>
        <fullName evidence="8">EamA family transporter</fullName>
    </submittedName>
</protein>
<evidence type="ECO:0000256" key="6">
    <source>
        <dbReference type="SAM" id="Phobius"/>
    </source>
</evidence>
<evidence type="ECO:0000259" key="7">
    <source>
        <dbReference type="Pfam" id="PF00892"/>
    </source>
</evidence>
<name>A0A931PVI1_FIMGI</name>
<dbReference type="InterPro" id="IPR037185">
    <property type="entry name" value="EmrE-like"/>
</dbReference>
<feature type="transmembrane region" description="Helical" evidence="6">
    <location>
        <begin position="126"/>
        <end position="144"/>
    </location>
</feature>
<feature type="transmembrane region" description="Helical" evidence="6">
    <location>
        <begin position="150"/>
        <end position="170"/>
    </location>
</feature>
<dbReference type="Pfam" id="PF00892">
    <property type="entry name" value="EamA"/>
    <property type="match status" value="2"/>
</dbReference>
<organism evidence="8 9">
    <name type="scientific">Fimbriimonas ginsengisoli</name>
    <dbReference type="NCBI Taxonomy" id="1005039"/>
    <lineage>
        <taxon>Bacteria</taxon>
        <taxon>Bacillati</taxon>
        <taxon>Armatimonadota</taxon>
        <taxon>Fimbriimonadia</taxon>
        <taxon>Fimbriimonadales</taxon>
        <taxon>Fimbriimonadaceae</taxon>
        <taxon>Fimbriimonas</taxon>
    </lineage>
</organism>
<comment type="similarity">
    <text evidence="2">Belongs to the EamA transporter family.</text>
</comment>